<accession>A0A084SXC9</accession>
<dbReference type="InterPro" id="IPR058163">
    <property type="entry name" value="LysR-type_TF_proteobact-type"/>
</dbReference>
<dbReference type="EMBL" id="JPMI01000070">
    <property type="protein sequence ID" value="KFA93114.1"/>
    <property type="molecule type" value="Genomic_DNA"/>
</dbReference>
<comment type="similarity">
    <text evidence="1">Belongs to the LysR transcriptional regulatory family.</text>
</comment>
<dbReference type="GO" id="GO:0003700">
    <property type="term" value="F:DNA-binding transcription factor activity"/>
    <property type="evidence" value="ECO:0007669"/>
    <property type="project" value="TreeGrafter"/>
</dbReference>
<evidence type="ECO:0000313" key="3">
    <source>
        <dbReference type="Proteomes" id="UP000028547"/>
    </source>
</evidence>
<evidence type="ECO:0000313" key="2">
    <source>
        <dbReference type="EMBL" id="KFA93114.1"/>
    </source>
</evidence>
<dbReference type="RefSeq" id="WP_043393257.1">
    <property type="nucleotide sequence ID" value="NZ_JPMI01000070.1"/>
</dbReference>
<reference evidence="2 3" key="1">
    <citation type="submission" date="2014-07" db="EMBL/GenBank/DDBJ databases">
        <title>Draft Genome Sequence of Gephyronic Acid Producer, Cystobacter violaceus Strain Cb vi76.</title>
        <authorList>
            <person name="Stevens D.C."/>
            <person name="Young J."/>
            <person name="Carmichael R."/>
            <person name="Tan J."/>
            <person name="Taylor R.E."/>
        </authorList>
    </citation>
    <scope>NUCLEOTIDE SEQUENCE [LARGE SCALE GENOMIC DNA]</scope>
    <source>
        <strain evidence="2 3">Cb vi76</strain>
    </source>
</reference>
<dbReference type="SUPFAM" id="SSF53850">
    <property type="entry name" value="Periplasmic binding protein-like II"/>
    <property type="match status" value="1"/>
</dbReference>
<dbReference type="PANTHER" id="PTHR30537">
    <property type="entry name" value="HTH-TYPE TRANSCRIPTIONAL REGULATOR"/>
    <property type="match status" value="1"/>
</dbReference>
<evidence type="ECO:0008006" key="4">
    <source>
        <dbReference type="Google" id="ProtNLM"/>
    </source>
</evidence>
<dbReference type="GO" id="GO:0043565">
    <property type="term" value="F:sequence-specific DNA binding"/>
    <property type="evidence" value="ECO:0007669"/>
    <property type="project" value="TreeGrafter"/>
</dbReference>
<dbReference type="AlphaFoldDB" id="A0A084SXC9"/>
<gene>
    <name evidence="2" type="ORF">Q664_11160</name>
</gene>
<sequence>MLTEQGRAFHQSCRNILGALEEARDSARNARQLRGRIRVSTGGYYAETVLAPLLGEFAALHPGISASAPLPRLGIRERAPASRRDS</sequence>
<organism evidence="2 3">
    <name type="scientific">Archangium violaceum Cb vi76</name>
    <dbReference type="NCBI Taxonomy" id="1406225"/>
    <lineage>
        <taxon>Bacteria</taxon>
        <taxon>Pseudomonadati</taxon>
        <taxon>Myxococcota</taxon>
        <taxon>Myxococcia</taxon>
        <taxon>Myxococcales</taxon>
        <taxon>Cystobacterineae</taxon>
        <taxon>Archangiaceae</taxon>
        <taxon>Archangium</taxon>
    </lineage>
</organism>
<dbReference type="Proteomes" id="UP000028547">
    <property type="component" value="Unassembled WGS sequence"/>
</dbReference>
<proteinExistence type="inferred from homology"/>
<dbReference type="GO" id="GO:0006351">
    <property type="term" value="P:DNA-templated transcription"/>
    <property type="evidence" value="ECO:0007669"/>
    <property type="project" value="TreeGrafter"/>
</dbReference>
<name>A0A084SXC9_9BACT</name>
<comment type="caution">
    <text evidence="2">The sequence shown here is derived from an EMBL/GenBank/DDBJ whole genome shotgun (WGS) entry which is preliminary data.</text>
</comment>
<evidence type="ECO:0000256" key="1">
    <source>
        <dbReference type="ARBA" id="ARBA00009437"/>
    </source>
</evidence>
<protein>
    <recommendedName>
        <fullName evidence="4">HTH lysR-type domain-containing protein</fullName>
    </recommendedName>
</protein>
<dbReference type="PANTHER" id="PTHR30537:SF5">
    <property type="entry name" value="HTH-TYPE TRANSCRIPTIONAL ACTIVATOR TTDR-RELATED"/>
    <property type="match status" value="1"/>
</dbReference>